<evidence type="ECO:0000259" key="4">
    <source>
        <dbReference type="SMART" id="SM00854"/>
    </source>
</evidence>
<reference evidence="5" key="2">
    <citation type="submission" date="2020-09" db="EMBL/GenBank/DDBJ databases">
        <authorList>
            <person name="Sun Q."/>
            <person name="Zhou Y."/>
        </authorList>
    </citation>
    <scope>NUCLEOTIDE SEQUENCE</scope>
    <source>
        <strain evidence="5">CGMCC 1.12987</strain>
    </source>
</reference>
<keyword evidence="3" id="KW-1133">Transmembrane helix</keyword>
<feature type="compositionally biased region" description="Low complexity" evidence="2">
    <location>
        <begin position="68"/>
        <end position="83"/>
    </location>
</feature>
<dbReference type="RefSeq" id="WP_188532431.1">
    <property type="nucleotide sequence ID" value="NZ_BMGR01000012.1"/>
</dbReference>
<keyword evidence="6" id="KW-1185">Reference proteome</keyword>
<dbReference type="SUPFAM" id="SSF56300">
    <property type="entry name" value="Metallo-dependent phosphatases"/>
    <property type="match status" value="1"/>
</dbReference>
<dbReference type="SMART" id="SM00854">
    <property type="entry name" value="PGA_cap"/>
    <property type="match status" value="1"/>
</dbReference>
<feature type="region of interest" description="Disordered" evidence="2">
    <location>
        <begin position="59"/>
        <end position="134"/>
    </location>
</feature>
<comment type="similarity">
    <text evidence="1">Belongs to the CapA family.</text>
</comment>
<sequence length="455" mass="49419">MPLSRSDTRQHNKNRKKRKFRRLLILNAAMLLLIIIISGLLLANHEGWLRNQANEQANIADESSADEQASNTNNQSNTANAQTDVTEQPGANEQPQEGPANTEDPSAPAENEGGSGSDIHADPNAGQQPAADENENVVDNDSRVLLAFVGDILLASSVESLMEKHGYEYPYEKALSYLADADLTAGNLENPITERGTPAPDKSYIFKGSPKNLPAFKDAGFDVVSLANNHTLDQGVEGLLDTMGHLDEAGIPHVGAGNDDVEAFTPVILESKGVRVAYLGLSRVVPVVEWKAEKYRAGVAETYDTTRAVEAIKKASDEADIVVVMVHWGQELNDYPLDYQKSFAREYIDAGADLVIGSHPHVLQGFEQYKGKWIAYSLGNFIFNMTRTERAADTGVLDATCDRAGDCSLRFHPMRAVASQPAPLEDDDAAALLQRIASLSFNVSIDAQGHLIPNE</sequence>
<dbReference type="InterPro" id="IPR029052">
    <property type="entry name" value="Metallo-depent_PP-like"/>
</dbReference>
<gene>
    <name evidence="5" type="ORF">GCM10010916_35750</name>
</gene>
<evidence type="ECO:0000313" key="5">
    <source>
        <dbReference type="EMBL" id="GGG15668.1"/>
    </source>
</evidence>
<dbReference type="AlphaFoldDB" id="A0A917FZW0"/>
<dbReference type="PANTHER" id="PTHR33393">
    <property type="entry name" value="POLYGLUTAMINE SYNTHESIS ACCESSORY PROTEIN RV0574C-RELATED"/>
    <property type="match status" value="1"/>
</dbReference>
<reference evidence="5" key="1">
    <citation type="journal article" date="2014" name="Int. J. Syst. Evol. Microbiol.">
        <title>Complete genome sequence of Corynebacterium casei LMG S-19264T (=DSM 44701T), isolated from a smear-ripened cheese.</title>
        <authorList>
            <consortium name="US DOE Joint Genome Institute (JGI-PGF)"/>
            <person name="Walter F."/>
            <person name="Albersmeier A."/>
            <person name="Kalinowski J."/>
            <person name="Ruckert C."/>
        </authorList>
    </citation>
    <scope>NUCLEOTIDE SEQUENCE</scope>
    <source>
        <strain evidence="5">CGMCC 1.12987</strain>
    </source>
</reference>
<dbReference type="Gene3D" id="3.60.21.10">
    <property type="match status" value="1"/>
</dbReference>
<dbReference type="EMBL" id="BMGR01000012">
    <property type="protein sequence ID" value="GGG15668.1"/>
    <property type="molecule type" value="Genomic_DNA"/>
</dbReference>
<comment type="caution">
    <text evidence="5">The sequence shown here is derived from an EMBL/GenBank/DDBJ whole genome shotgun (WGS) entry which is preliminary data.</text>
</comment>
<dbReference type="PANTHER" id="PTHR33393:SF13">
    <property type="entry name" value="PGA BIOSYNTHESIS PROTEIN CAPA"/>
    <property type="match status" value="1"/>
</dbReference>
<feature type="compositionally biased region" description="Polar residues" evidence="2">
    <location>
        <begin position="84"/>
        <end position="95"/>
    </location>
</feature>
<dbReference type="Pfam" id="PF09587">
    <property type="entry name" value="PGA_cap"/>
    <property type="match status" value="1"/>
</dbReference>
<proteinExistence type="inferred from homology"/>
<dbReference type="InterPro" id="IPR052169">
    <property type="entry name" value="CW_Biosynth-Accessory"/>
</dbReference>
<protein>
    <recommendedName>
        <fullName evidence="4">Capsule synthesis protein CapA domain-containing protein</fullName>
    </recommendedName>
</protein>
<evidence type="ECO:0000313" key="6">
    <source>
        <dbReference type="Proteomes" id="UP000644756"/>
    </source>
</evidence>
<name>A0A917FZW0_9BACL</name>
<dbReference type="CDD" id="cd07381">
    <property type="entry name" value="MPP_CapA"/>
    <property type="match status" value="1"/>
</dbReference>
<feature type="domain" description="Capsule synthesis protein CapA" evidence="4">
    <location>
        <begin position="145"/>
        <end position="385"/>
    </location>
</feature>
<dbReference type="Proteomes" id="UP000644756">
    <property type="component" value="Unassembled WGS sequence"/>
</dbReference>
<accession>A0A917FZW0</accession>
<keyword evidence="3" id="KW-0472">Membrane</keyword>
<keyword evidence="3" id="KW-0812">Transmembrane</keyword>
<organism evidence="5 6">
    <name type="scientific">Paenibacillus abyssi</name>
    <dbReference type="NCBI Taxonomy" id="1340531"/>
    <lineage>
        <taxon>Bacteria</taxon>
        <taxon>Bacillati</taxon>
        <taxon>Bacillota</taxon>
        <taxon>Bacilli</taxon>
        <taxon>Bacillales</taxon>
        <taxon>Paenibacillaceae</taxon>
        <taxon>Paenibacillus</taxon>
    </lineage>
</organism>
<dbReference type="InterPro" id="IPR019079">
    <property type="entry name" value="Capsule_synth_CapA"/>
</dbReference>
<evidence type="ECO:0000256" key="1">
    <source>
        <dbReference type="ARBA" id="ARBA00005662"/>
    </source>
</evidence>
<feature type="transmembrane region" description="Helical" evidence="3">
    <location>
        <begin position="23"/>
        <end position="43"/>
    </location>
</feature>
<evidence type="ECO:0000256" key="2">
    <source>
        <dbReference type="SAM" id="MobiDB-lite"/>
    </source>
</evidence>
<evidence type="ECO:0000256" key="3">
    <source>
        <dbReference type="SAM" id="Phobius"/>
    </source>
</evidence>